<protein>
    <submittedName>
        <fullName evidence="1">HAD hydrolase-like protein</fullName>
    </submittedName>
</protein>
<dbReference type="Gene3D" id="3.40.50.1000">
    <property type="entry name" value="HAD superfamily/HAD-like"/>
    <property type="match status" value="1"/>
</dbReference>
<dbReference type="EMBL" id="CP121308">
    <property type="protein sequence ID" value="WFP89885.1"/>
    <property type="molecule type" value="Genomic_DNA"/>
</dbReference>
<dbReference type="Pfam" id="PF13419">
    <property type="entry name" value="HAD_2"/>
    <property type="match status" value="1"/>
</dbReference>
<dbReference type="SFLD" id="SFLDG01129">
    <property type="entry name" value="C1.5:_HAD__Beta-PGM__Phosphata"/>
    <property type="match status" value="1"/>
</dbReference>
<dbReference type="KEGG" id="eah:FA04_14905"/>
<evidence type="ECO:0000313" key="4">
    <source>
        <dbReference type="Proteomes" id="UP001214094"/>
    </source>
</evidence>
<dbReference type="AlphaFoldDB" id="A0A9Q8Y547"/>
<dbReference type="Gene3D" id="1.10.150.240">
    <property type="entry name" value="Putative phosphatase, domain 2"/>
    <property type="match status" value="1"/>
</dbReference>
<evidence type="ECO:0000313" key="2">
    <source>
        <dbReference type="EMBL" id="WFP89885.1"/>
    </source>
</evidence>
<dbReference type="PANTHER" id="PTHR43434">
    <property type="entry name" value="PHOSPHOGLYCOLATE PHOSPHATASE"/>
    <property type="match status" value="1"/>
</dbReference>
<keyword evidence="4" id="KW-1185">Reference proteome</keyword>
<sequence>MTYEFAIFDFDGTLADTAASFMTACNAAARRYGFRELSVEEFQSLRTMGSREIIAHLGVPVWKLPQIATFMRRAMATEAASVRLFPGAAELLWKLKAAGIGIAIVSSNAEQGIRAALGEAAATIDLFECGAALFGKAQHFKRAIRHSGLDAARILAIGDEARDIDAARKAGVAAGAVAWGYADPVFLQGLGPDRFFANLEEIAPAFGAI</sequence>
<dbReference type="OrthoDB" id="9793014at2"/>
<reference evidence="1" key="1">
    <citation type="submission" date="2022-06" db="EMBL/GenBank/DDBJ databases">
        <title>Physiological and biochemical characterization and genomic elucidation of a strain of the genus Ensifer adhaerens M8 that combines arsenic oxidation and chromium reduction.</title>
        <authorList>
            <person name="Li X."/>
            <person name="Yu c."/>
        </authorList>
    </citation>
    <scope>NUCLEOTIDE SEQUENCE</scope>
    <source>
        <strain evidence="1">M8</strain>
    </source>
</reference>
<dbReference type="GO" id="GO:0008967">
    <property type="term" value="F:phosphoglycolate phosphatase activity"/>
    <property type="evidence" value="ECO:0007669"/>
    <property type="project" value="TreeGrafter"/>
</dbReference>
<dbReference type="EMBL" id="CP098807">
    <property type="protein sequence ID" value="USJ22528.1"/>
    <property type="molecule type" value="Genomic_DNA"/>
</dbReference>
<gene>
    <name evidence="1" type="ORF">NE863_14630</name>
    <name evidence="2" type="ORF">P4B07_15130</name>
</gene>
<evidence type="ECO:0000313" key="1">
    <source>
        <dbReference type="EMBL" id="USJ22528.1"/>
    </source>
</evidence>
<dbReference type="InterPro" id="IPR041492">
    <property type="entry name" value="HAD_2"/>
</dbReference>
<proteinExistence type="predicted"/>
<dbReference type="GO" id="GO:0006281">
    <property type="term" value="P:DNA repair"/>
    <property type="evidence" value="ECO:0007669"/>
    <property type="project" value="TreeGrafter"/>
</dbReference>
<reference evidence="2 4" key="2">
    <citation type="submission" date="2023-03" db="EMBL/GenBank/DDBJ databases">
        <title>Comparative genome and transcriptome analysis combination mining strategies for increasing vitamin B12 production of Ensifer adhaerens strain.</title>
        <authorList>
            <person name="Yongheng L."/>
        </authorList>
    </citation>
    <scope>NUCLEOTIDE SEQUENCE [LARGE SCALE GENOMIC DNA]</scope>
    <source>
        <strain evidence="2 4">Casida A-T305</strain>
    </source>
</reference>
<evidence type="ECO:0000313" key="3">
    <source>
        <dbReference type="Proteomes" id="UP001055460"/>
    </source>
</evidence>
<dbReference type="Proteomes" id="UP001055460">
    <property type="component" value="Chromosome"/>
</dbReference>
<accession>A0A9Q8Y547</accession>
<dbReference type="Proteomes" id="UP001214094">
    <property type="component" value="Chromosome"/>
</dbReference>
<dbReference type="InterPro" id="IPR023214">
    <property type="entry name" value="HAD_sf"/>
</dbReference>
<dbReference type="PANTHER" id="PTHR43434:SF13">
    <property type="entry name" value="PHOSPHOGLYCOLATE PHOSPHATASE"/>
    <property type="match status" value="1"/>
</dbReference>
<dbReference type="InterPro" id="IPR050155">
    <property type="entry name" value="HAD-like_hydrolase_sf"/>
</dbReference>
<dbReference type="SFLD" id="SFLDS00003">
    <property type="entry name" value="Haloacid_Dehalogenase"/>
    <property type="match status" value="1"/>
</dbReference>
<dbReference type="GO" id="GO:0005829">
    <property type="term" value="C:cytosol"/>
    <property type="evidence" value="ECO:0007669"/>
    <property type="project" value="TreeGrafter"/>
</dbReference>
<organism evidence="1 3">
    <name type="scientific">Ensifer adhaerens</name>
    <name type="common">Sinorhizobium morelense</name>
    <dbReference type="NCBI Taxonomy" id="106592"/>
    <lineage>
        <taxon>Bacteria</taxon>
        <taxon>Pseudomonadati</taxon>
        <taxon>Pseudomonadota</taxon>
        <taxon>Alphaproteobacteria</taxon>
        <taxon>Hyphomicrobiales</taxon>
        <taxon>Rhizobiaceae</taxon>
        <taxon>Sinorhizobium/Ensifer group</taxon>
        <taxon>Ensifer</taxon>
    </lineage>
</organism>
<dbReference type="InterPro" id="IPR036412">
    <property type="entry name" value="HAD-like_sf"/>
</dbReference>
<name>A0A9Q8Y547_ENSAD</name>
<dbReference type="GeneID" id="29518492"/>
<dbReference type="SUPFAM" id="SSF56784">
    <property type="entry name" value="HAD-like"/>
    <property type="match status" value="1"/>
</dbReference>
<dbReference type="InterPro" id="IPR023198">
    <property type="entry name" value="PGP-like_dom2"/>
</dbReference>
<keyword evidence="1" id="KW-0378">Hydrolase</keyword>
<dbReference type="RefSeq" id="WP_034806206.1">
    <property type="nucleotide sequence ID" value="NZ_CP015880.1"/>
</dbReference>